<protein>
    <submittedName>
        <fullName evidence="1">Histone-lysine N-methyltransferase SETMAR</fullName>
    </submittedName>
</protein>
<dbReference type="InterPro" id="IPR052709">
    <property type="entry name" value="Transposase-MT_Hybrid"/>
</dbReference>
<keyword evidence="2" id="KW-1185">Reference proteome</keyword>
<keyword evidence="1" id="KW-0489">Methyltransferase</keyword>
<dbReference type="PANTHER" id="PTHR46060">
    <property type="entry name" value="MARINER MOS1 TRANSPOSASE-LIKE PROTEIN"/>
    <property type="match status" value="1"/>
</dbReference>
<gene>
    <name evidence="1" type="ORF">WH47_01233</name>
</gene>
<name>A0A0L7QZ94_9HYME</name>
<dbReference type="EMBL" id="KQ414681">
    <property type="protein sequence ID" value="KOC63918.1"/>
    <property type="molecule type" value="Genomic_DNA"/>
</dbReference>
<dbReference type="AlphaFoldDB" id="A0A0L7QZ94"/>
<accession>A0A0L7QZ94</accession>
<feature type="non-terminal residue" evidence="1">
    <location>
        <position position="1"/>
    </location>
</feature>
<dbReference type="GO" id="GO:0032259">
    <property type="term" value="P:methylation"/>
    <property type="evidence" value="ECO:0007669"/>
    <property type="project" value="UniProtKB-KW"/>
</dbReference>
<evidence type="ECO:0000313" key="1">
    <source>
        <dbReference type="EMBL" id="KOC63918.1"/>
    </source>
</evidence>
<dbReference type="STRING" id="597456.A0A0L7QZ94"/>
<reference evidence="1 2" key="1">
    <citation type="submission" date="2015-07" db="EMBL/GenBank/DDBJ databases">
        <title>The genome of Habropoda laboriosa.</title>
        <authorList>
            <person name="Pan H."/>
            <person name="Kapheim K."/>
        </authorList>
    </citation>
    <scope>NUCLEOTIDE SEQUENCE [LARGE SCALE GENOMIC DNA]</scope>
    <source>
        <strain evidence="1">0110345459</strain>
    </source>
</reference>
<dbReference type="PANTHER" id="PTHR46060:SF1">
    <property type="entry name" value="MARINER MOS1 TRANSPOSASE-LIKE PROTEIN"/>
    <property type="match status" value="1"/>
</dbReference>
<evidence type="ECO:0000313" key="2">
    <source>
        <dbReference type="Proteomes" id="UP000053825"/>
    </source>
</evidence>
<keyword evidence="1" id="KW-0808">Transferase</keyword>
<dbReference type="Proteomes" id="UP000053825">
    <property type="component" value="Unassembled WGS sequence"/>
</dbReference>
<organism evidence="1 2">
    <name type="scientific">Habropoda laboriosa</name>
    <dbReference type="NCBI Taxonomy" id="597456"/>
    <lineage>
        <taxon>Eukaryota</taxon>
        <taxon>Metazoa</taxon>
        <taxon>Ecdysozoa</taxon>
        <taxon>Arthropoda</taxon>
        <taxon>Hexapoda</taxon>
        <taxon>Insecta</taxon>
        <taxon>Pterygota</taxon>
        <taxon>Neoptera</taxon>
        <taxon>Endopterygota</taxon>
        <taxon>Hymenoptera</taxon>
        <taxon>Apocrita</taxon>
        <taxon>Aculeata</taxon>
        <taxon>Apoidea</taxon>
        <taxon>Anthophila</taxon>
        <taxon>Apidae</taxon>
        <taxon>Habropoda</taxon>
    </lineage>
</organism>
<proteinExistence type="predicted"/>
<dbReference type="GO" id="GO:0008168">
    <property type="term" value="F:methyltransferase activity"/>
    <property type="evidence" value="ECO:0007669"/>
    <property type="project" value="UniProtKB-KW"/>
</dbReference>
<dbReference type="GO" id="GO:0003676">
    <property type="term" value="F:nucleic acid binding"/>
    <property type="evidence" value="ECO:0007669"/>
    <property type="project" value="InterPro"/>
</dbReference>
<dbReference type="InterPro" id="IPR036397">
    <property type="entry name" value="RNaseH_sf"/>
</dbReference>
<dbReference type="Gene3D" id="3.30.420.10">
    <property type="entry name" value="Ribonuclease H-like superfamily/Ribonuclease H"/>
    <property type="match status" value="1"/>
</dbReference>
<sequence length="77" mass="9037">HDNARPRVAQNVQKKLRKFDWEILSHPAYSPDIAPSDCHLFPALQHFPAGKKLNDIIEKYCNKEAKKFYSEYFIMTS</sequence>